<dbReference type="STRING" id="225164.V4B0B3"/>
<sequence length="79" mass="9190">TVEGTLDAMETYFIPRQNVVYERYIFFTCDHGEHQSVDEYIIKLQHLASTCEFGTLHDDLIRDRLVLGTKNSAARPRML</sequence>
<dbReference type="RefSeq" id="XP_009045838.1">
    <property type="nucleotide sequence ID" value="XM_009047590.1"/>
</dbReference>
<evidence type="ECO:0000313" key="1">
    <source>
        <dbReference type="EMBL" id="ESP03458.1"/>
    </source>
</evidence>
<evidence type="ECO:0008006" key="3">
    <source>
        <dbReference type="Google" id="ProtNLM"/>
    </source>
</evidence>
<protein>
    <recommendedName>
        <fullName evidence="3">Retrotransposon gag domain-containing protein</fullName>
    </recommendedName>
</protein>
<dbReference type="OrthoDB" id="6146551at2759"/>
<reference evidence="1 2" key="1">
    <citation type="journal article" date="2013" name="Nature">
        <title>Insights into bilaterian evolution from three spiralian genomes.</title>
        <authorList>
            <person name="Simakov O."/>
            <person name="Marletaz F."/>
            <person name="Cho S.J."/>
            <person name="Edsinger-Gonzales E."/>
            <person name="Havlak P."/>
            <person name="Hellsten U."/>
            <person name="Kuo D.H."/>
            <person name="Larsson T."/>
            <person name="Lv J."/>
            <person name="Arendt D."/>
            <person name="Savage R."/>
            <person name="Osoegawa K."/>
            <person name="de Jong P."/>
            <person name="Grimwood J."/>
            <person name="Chapman J.A."/>
            <person name="Shapiro H."/>
            <person name="Aerts A."/>
            <person name="Otillar R.P."/>
            <person name="Terry A.Y."/>
            <person name="Boore J.L."/>
            <person name="Grigoriev I.V."/>
            <person name="Lindberg D.R."/>
            <person name="Seaver E.C."/>
            <person name="Weisblat D.A."/>
            <person name="Putnam N.H."/>
            <person name="Rokhsar D.S."/>
        </authorList>
    </citation>
    <scope>NUCLEOTIDE SEQUENCE [LARGE SCALE GENOMIC DNA]</scope>
</reference>
<proteinExistence type="predicted"/>
<dbReference type="EMBL" id="KB200010">
    <property type="protein sequence ID" value="ESP03458.1"/>
    <property type="molecule type" value="Genomic_DNA"/>
</dbReference>
<organism evidence="1 2">
    <name type="scientific">Lottia gigantea</name>
    <name type="common">Giant owl limpet</name>
    <dbReference type="NCBI Taxonomy" id="225164"/>
    <lineage>
        <taxon>Eukaryota</taxon>
        <taxon>Metazoa</taxon>
        <taxon>Spiralia</taxon>
        <taxon>Lophotrochozoa</taxon>
        <taxon>Mollusca</taxon>
        <taxon>Gastropoda</taxon>
        <taxon>Patellogastropoda</taxon>
        <taxon>Lottioidea</taxon>
        <taxon>Lottiidae</taxon>
        <taxon>Lottia</taxon>
    </lineage>
</organism>
<dbReference type="PANTHER" id="PTHR33198">
    <property type="entry name" value="ANK_REP_REGION DOMAIN-CONTAINING PROTEIN-RELATED"/>
    <property type="match status" value="1"/>
</dbReference>
<gene>
    <name evidence="1" type="ORF">LOTGIDRAFT_137350</name>
</gene>
<dbReference type="GeneID" id="20233904"/>
<dbReference type="KEGG" id="lgi:LOTGIDRAFT_137350"/>
<feature type="non-terminal residue" evidence="1">
    <location>
        <position position="1"/>
    </location>
</feature>
<evidence type="ECO:0000313" key="2">
    <source>
        <dbReference type="Proteomes" id="UP000030746"/>
    </source>
</evidence>
<dbReference type="Proteomes" id="UP000030746">
    <property type="component" value="Unassembled WGS sequence"/>
</dbReference>
<dbReference type="CTD" id="20233904"/>
<dbReference type="HOGENOM" id="CLU_2661531_0_0_1"/>
<dbReference type="AlphaFoldDB" id="V4B0B3"/>
<name>V4B0B3_LOTGI</name>
<accession>V4B0B3</accession>
<keyword evidence="2" id="KW-1185">Reference proteome</keyword>